<dbReference type="EMBL" id="PEYT01000016">
    <property type="protein sequence ID" value="PIS23082.1"/>
    <property type="molecule type" value="Genomic_DNA"/>
</dbReference>
<accession>A0A2H0XDX6</accession>
<feature type="domain" description="DUF6922" evidence="1">
    <location>
        <begin position="14"/>
        <end position="60"/>
    </location>
</feature>
<proteinExistence type="predicted"/>
<dbReference type="Pfam" id="PF21956">
    <property type="entry name" value="DUF6922"/>
    <property type="match status" value="1"/>
</dbReference>
<name>A0A2H0XDX6_UNCKA</name>
<dbReference type="Proteomes" id="UP000230340">
    <property type="component" value="Unassembled WGS sequence"/>
</dbReference>
<evidence type="ECO:0000259" key="1">
    <source>
        <dbReference type="Pfam" id="PF21956"/>
    </source>
</evidence>
<gene>
    <name evidence="2" type="ORF">COT49_02015</name>
</gene>
<evidence type="ECO:0000313" key="3">
    <source>
        <dbReference type="Proteomes" id="UP000230340"/>
    </source>
</evidence>
<comment type="caution">
    <text evidence="2">The sequence shown here is derived from an EMBL/GenBank/DDBJ whole genome shotgun (WGS) entry which is preliminary data.</text>
</comment>
<evidence type="ECO:0000313" key="2">
    <source>
        <dbReference type="EMBL" id="PIS23082.1"/>
    </source>
</evidence>
<organism evidence="2 3">
    <name type="scientific">candidate division WWE3 bacterium CG08_land_8_20_14_0_20_40_13</name>
    <dbReference type="NCBI Taxonomy" id="1975084"/>
    <lineage>
        <taxon>Bacteria</taxon>
        <taxon>Katanobacteria</taxon>
    </lineage>
</organism>
<sequence length="102" mass="12126">MQGMNHPPKNLQGILWSCSVDKLDLEKDKIYIINQVLSYGDLSHVKWLLSIYSRDIVEKVFLDFPIKQYREPRFNFVANYMLNVRTRLNPNRYVINIPRNIG</sequence>
<dbReference type="AlphaFoldDB" id="A0A2H0XDX6"/>
<dbReference type="InterPro" id="IPR053830">
    <property type="entry name" value="DUF6922"/>
</dbReference>
<protein>
    <recommendedName>
        <fullName evidence="1">DUF6922 domain-containing protein</fullName>
    </recommendedName>
</protein>
<reference evidence="3" key="1">
    <citation type="submission" date="2017-09" db="EMBL/GenBank/DDBJ databases">
        <title>Depth-based differentiation of microbial function through sediment-hosted aquifers and enrichment of novel symbionts in the deep terrestrial subsurface.</title>
        <authorList>
            <person name="Probst A.J."/>
            <person name="Ladd B."/>
            <person name="Jarett J.K."/>
            <person name="Geller-Mcgrath D.E."/>
            <person name="Sieber C.M.K."/>
            <person name="Emerson J.B."/>
            <person name="Anantharaman K."/>
            <person name="Thomas B.C."/>
            <person name="Malmstrom R."/>
            <person name="Stieglmeier M."/>
            <person name="Klingl A."/>
            <person name="Woyke T."/>
            <person name="Ryan C.M."/>
            <person name="Banfield J.F."/>
        </authorList>
    </citation>
    <scope>NUCLEOTIDE SEQUENCE [LARGE SCALE GENOMIC DNA]</scope>
</reference>